<evidence type="ECO:0000256" key="1">
    <source>
        <dbReference type="ARBA" id="ARBA00006484"/>
    </source>
</evidence>
<dbReference type="WBParaSite" id="SPAL_0001732900.1">
    <property type="protein sequence ID" value="SPAL_0001732900.1"/>
    <property type="gene ID" value="SPAL_0001732900"/>
</dbReference>
<protein>
    <submittedName>
        <fullName evidence="3">SDR family oxidoreductase</fullName>
    </submittedName>
</protein>
<dbReference type="Gene3D" id="3.40.50.720">
    <property type="entry name" value="NAD(P)-binding Rossmann-like Domain"/>
    <property type="match status" value="1"/>
</dbReference>
<dbReference type="PANTHER" id="PTHR43943">
    <property type="entry name" value="DEHYDROGENASE/REDUCTASE (SDR FAMILY) MEMBER 4"/>
    <property type="match status" value="1"/>
</dbReference>
<accession>A0A0N5CHL5</accession>
<dbReference type="PRINTS" id="PR00081">
    <property type="entry name" value="GDHRDH"/>
</dbReference>
<dbReference type="AlphaFoldDB" id="A0A0N5CHL5"/>
<proteinExistence type="inferred from homology"/>
<comment type="similarity">
    <text evidence="1">Belongs to the short-chain dehydrogenases/reductases (SDR) family.</text>
</comment>
<dbReference type="PANTHER" id="PTHR43943:SF2">
    <property type="entry name" value="DEHYDROGENASE_REDUCTASE 4"/>
    <property type="match status" value="1"/>
</dbReference>
<dbReference type="InterPro" id="IPR002347">
    <property type="entry name" value="SDR_fam"/>
</dbReference>
<dbReference type="Proteomes" id="UP000046392">
    <property type="component" value="Unplaced"/>
</dbReference>
<dbReference type="STRING" id="174720.A0A0N5CHL5"/>
<dbReference type="Pfam" id="PF13561">
    <property type="entry name" value="adh_short_C2"/>
    <property type="match status" value="1"/>
</dbReference>
<reference evidence="3" key="1">
    <citation type="submission" date="2017-02" db="UniProtKB">
        <authorList>
            <consortium name="WormBaseParasite"/>
        </authorList>
    </citation>
    <scope>IDENTIFICATION</scope>
</reference>
<organism evidence="2 3">
    <name type="scientific">Strongyloides papillosus</name>
    <name type="common">Intestinal threadworm</name>
    <dbReference type="NCBI Taxonomy" id="174720"/>
    <lineage>
        <taxon>Eukaryota</taxon>
        <taxon>Metazoa</taxon>
        <taxon>Ecdysozoa</taxon>
        <taxon>Nematoda</taxon>
        <taxon>Chromadorea</taxon>
        <taxon>Rhabditida</taxon>
        <taxon>Tylenchina</taxon>
        <taxon>Panagrolaimomorpha</taxon>
        <taxon>Strongyloidoidea</taxon>
        <taxon>Strongyloididae</taxon>
        <taxon>Strongyloides</taxon>
    </lineage>
</organism>
<dbReference type="SUPFAM" id="SSF51735">
    <property type="entry name" value="NAD(P)-binding Rossmann-fold domains"/>
    <property type="match status" value="1"/>
</dbReference>
<name>A0A0N5CHL5_STREA</name>
<evidence type="ECO:0000313" key="2">
    <source>
        <dbReference type="Proteomes" id="UP000046392"/>
    </source>
</evidence>
<evidence type="ECO:0000313" key="3">
    <source>
        <dbReference type="WBParaSite" id="SPAL_0001732900.1"/>
    </source>
</evidence>
<keyword evidence="2" id="KW-1185">Reference proteome</keyword>
<sequence>MKAIQTLAGQCAVVTNVATPLGYALARRIGMAGAKVFVTGTCNGKTTRAVETLNSIGVDAAGSTLDITKEEEREQLLDLVDKEFGKLDSLIINHQQNKISGYITDAKTKDLNEMCNKYITSPADLSNKFYPLLQKSENPSIVLMASVTGFAPSMDVGAYSVVNSGILGLTKTLSQVYGRINCRVNSVSLGMVSEDGSGAVWDQSSEELQTQLQQIIPLGRVAKVYECTNTVEFLCGRGAMYTTGENFVINGGMSVRI</sequence>
<dbReference type="InterPro" id="IPR036291">
    <property type="entry name" value="NAD(P)-bd_dom_sf"/>
</dbReference>